<evidence type="ECO:0000256" key="4">
    <source>
        <dbReference type="ARBA" id="ARBA00022989"/>
    </source>
</evidence>
<dbReference type="InterPro" id="IPR045069">
    <property type="entry name" value="MATE_euk"/>
</dbReference>
<dbReference type="PANTHER" id="PTHR11206">
    <property type="entry name" value="MULTIDRUG RESISTANCE PROTEIN"/>
    <property type="match status" value="1"/>
</dbReference>
<name>A0ABM0N4H2_PRUMU</name>
<evidence type="ECO:0000313" key="8">
    <source>
        <dbReference type="RefSeq" id="XP_008219412.2"/>
    </source>
</evidence>
<keyword evidence="3 6" id="KW-0812">Transmembrane</keyword>
<sequence length="680" mass="75929">MRIYHNAVTSWMPFRRIYPNAMCEDVGCELSEDLSQCDHIPGIKKPKLGIILPDIAYAFFLSHSQGSEGNHATLGQGLILAERVSLYDEGKRDYFHLERMLAAVISVGEEIVTLGLPSGICPWFLPSPVQETAIREDIVSTQGSIHMEESSSKNTNYSEDEENEELLSRVWIESKKLWRIVGPNIINRLAGYSMTVITQAFAGHLGNVELASISIATNIIVGFGFALVLGMASALETLCGQAFGAKRYHMLGTYMQRSWVVLFFCCILLLPVYIFASPILKLMGQSDDVAEQSGVVALWLIPLQFSYAFQFPLQRFLQSQLKNLVTLWFSLAVLVLHAVTSWVLVYELDFGVVGAAMALDISWWVWGLGLFWYVSSGRCPQSWAGFSTQAFSGLWEFVKFSAASGVMRCLEFWSYRILIVMTGSLEKATLAVDALAICMTISGWELMIHWAFLVGTGVRVANELGAGNWKATKFAAKVSMAESVFIGLCVCVITIILHDEFAYIFTSSIDVIQEVGQMSYLLAMAILLNSIQPVLTGIVVGTGLQAWVAYINLFCYYIIGLPLALVMGWIRHLGVSGIWGGMIFGGTAVQTVILAIVLIRHDWEKETELEWRRIDDGLCLSDPPLRLKWYKHIPWVSLMSFDHSLILWNMENQHSRSLPSIFSKCTYLVCFCSQGLYLGQ</sequence>
<keyword evidence="5 6" id="KW-0472">Membrane</keyword>
<feature type="transmembrane region" description="Helical" evidence="6">
    <location>
        <begin position="478"/>
        <end position="498"/>
    </location>
</feature>
<gene>
    <name evidence="8" type="primary">LOC103319628</name>
</gene>
<feature type="transmembrane region" description="Helical" evidence="6">
    <location>
        <begin position="296"/>
        <end position="313"/>
    </location>
</feature>
<evidence type="ECO:0000256" key="5">
    <source>
        <dbReference type="ARBA" id="ARBA00023136"/>
    </source>
</evidence>
<accession>A0ABM0N4H2</accession>
<evidence type="ECO:0000256" key="6">
    <source>
        <dbReference type="RuleBase" id="RU004914"/>
    </source>
</evidence>
<dbReference type="NCBIfam" id="TIGR00797">
    <property type="entry name" value="matE"/>
    <property type="match status" value="1"/>
</dbReference>
<feature type="transmembrane region" description="Helical" evidence="6">
    <location>
        <begin position="518"/>
        <end position="540"/>
    </location>
</feature>
<dbReference type="Pfam" id="PF01554">
    <property type="entry name" value="MatE"/>
    <property type="match status" value="2"/>
</dbReference>
<dbReference type="Proteomes" id="UP000694861">
    <property type="component" value="Linkage group LG2"/>
</dbReference>
<organism evidence="7 8">
    <name type="scientific">Prunus mume</name>
    <name type="common">Japanese apricot</name>
    <name type="synonym">Armeniaca mume</name>
    <dbReference type="NCBI Taxonomy" id="102107"/>
    <lineage>
        <taxon>Eukaryota</taxon>
        <taxon>Viridiplantae</taxon>
        <taxon>Streptophyta</taxon>
        <taxon>Embryophyta</taxon>
        <taxon>Tracheophyta</taxon>
        <taxon>Spermatophyta</taxon>
        <taxon>Magnoliopsida</taxon>
        <taxon>eudicotyledons</taxon>
        <taxon>Gunneridae</taxon>
        <taxon>Pentapetalae</taxon>
        <taxon>rosids</taxon>
        <taxon>fabids</taxon>
        <taxon>Rosales</taxon>
        <taxon>Rosaceae</taxon>
        <taxon>Amygdaloideae</taxon>
        <taxon>Amygdaleae</taxon>
        <taxon>Prunus</taxon>
    </lineage>
</organism>
<protein>
    <recommendedName>
        <fullName evidence="6">Protein DETOXIFICATION</fullName>
    </recommendedName>
    <alternativeName>
        <fullName evidence="6">Multidrug and toxic compound extrusion protein</fullName>
    </alternativeName>
</protein>
<reference evidence="8" key="2">
    <citation type="submission" date="2025-08" db="UniProtKB">
        <authorList>
            <consortium name="RefSeq"/>
        </authorList>
    </citation>
    <scope>IDENTIFICATION</scope>
</reference>
<evidence type="ECO:0000256" key="1">
    <source>
        <dbReference type="ARBA" id="ARBA00004141"/>
    </source>
</evidence>
<dbReference type="CDD" id="cd13132">
    <property type="entry name" value="MATE_eukaryotic"/>
    <property type="match status" value="1"/>
</dbReference>
<feature type="transmembrane region" description="Helical" evidence="6">
    <location>
        <begin position="350"/>
        <end position="374"/>
    </location>
</feature>
<feature type="transmembrane region" description="Helical" evidence="6">
    <location>
        <begin position="547"/>
        <end position="570"/>
    </location>
</feature>
<comment type="similarity">
    <text evidence="2 6">Belongs to the multi antimicrobial extrusion (MATE) (TC 2.A.66.1) family.</text>
</comment>
<feature type="transmembrane region" description="Helical" evidence="6">
    <location>
        <begin position="219"/>
        <end position="238"/>
    </location>
</feature>
<comment type="caution">
    <text evidence="6">Lacks conserved residue(s) required for the propagation of feature annotation.</text>
</comment>
<evidence type="ECO:0000256" key="3">
    <source>
        <dbReference type="ARBA" id="ARBA00022692"/>
    </source>
</evidence>
<feature type="transmembrane region" description="Helical" evidence="6">
    <location>
        <begin position="576"/>
        <end position="599"/>
    </location>
</feature>
<dbReference type="InterPro" id="IPR002528">
    <property type="entry name" value="MATE_fam"/>
</dbReference>
<evidence type="ECO:0000256" key="2">
    <source>
        <dbReference type="ARBA" id="ARBA00010199"/>
    </source>
</evidence>
<keyword evidence="7" id="KW-1185">Reference proteome</keyword>
<dbReference type="GeneID" id="103319628"/>
<feature type="transmembrane region" description="Helical" evidence="6">
    <location>
        <begin position="259"/>
        <end position="276"/>
    </location>
</feature>
<proteinExistence type="inferred from homology"/>
<reference evidence="7" key="1">
    <citation type="journal article" date="2012" name="Nat. Commun.">
        <title>The genome of Prunus mume.</title>
        <authorList>
            <person name="Zhang Q."/>
            <person name="Chen W."/>
            <person name="Sun L."/>
            <person name="Zhao F."/>
            <person name="Huang B."/>
            <person name="Yang W."/>
            <person name="Tao Y."/>
            <person name="Wang J."/>
            <person name="Yuan Z."/>
            <person name="Fan G."/>
            <person name="Xing Z."/>
            <person name="Han C."/>
            <person name="Pan H."/>
            <person name="Zhong X."/>
            <person name="Shi W."/>
            <person name="Liang X."/>
            <person name="Du D."/>
            <person name="Sun F."/>
            <person name="Xu Z."/>
            <person name="Hao R."/>
            <person name="Lv T."/>
            <person name="Lv Y."/>
            <person name="Zheng Z."/>
            <person name="Sun M."/>
            <person name="Luo L."/>
            <person name="Cai M."/>
            <person name="Gao Y."/>
            <person name="Wang J."/>
            <person name="Yin Y."/>
            <person name="Xu X."/>
            <person name="Cheng T."/>
            <person name="Wang J."/>
        </authorList>
    </citation>
    <scope>NUCLEOTIDE SEQUENCE [LARGE SCALE GENOMIC DNA]</scope>
</reference>
<feature type="transmembrane region" description="Helical" evidence="6">
    <location>
        <begin position="325"/>
        <end position="344"/>
    </location>
</feature>
<evidence type="ECO:0000313" key="7">
    <source>
        <dbReference type="Proteomes" id="UP000694861"/>
    </source>
</evidence>
<dbReference type="RefSeq" id="XP_008219412.2">
    <property type="nucleotide sequence ID" value="XM_008221190.2"/>
</dbReference>
<comment type="subcellular location">
    <subcellularLocation>
        <location evidence="1">Membrane</location>
        <topology evidence="1">Multi-pass membrane protein</topology>
    </subcellularLocation>
</comment>
<keyword evidence="4 6" id="KW-1133">Transmembrane helix</keyword>